<evidence type="ECO:0000313" key="3">
    <source>
        <dbReference type="Proteomes" id="UP001054837"/>
    </source>
</evidence>
<evidence type="ECO:0000313" key="2">
    <source>
        <dbReference type="EMBL" id="GIY78154.1"/>
    </source>
</evidence>
<keyword evidence="1" id="KW-0175">Coiled coil</keyword>
<gene>
    <name evidence="2" type="primary">ORF1_55</name>
    <name evidence="2" type="ORF">CDAR_444801</name>
</gene>
<protein>
    <submittedName>
        <fullName evidence="2">Nucleic-acid-binding protein from transposon X-element</fullName>
    </submittedName>
</protein>
<organism evidence="2 3">
    <name type="scientific">Caerostris darwini</name>
    <dbReference type="NCBI Taxonomy" id="1538125"/>
    <lineage>
        <taxon>Eukaryota</taxon>
        <taxon>Metazoa</taxon>
        <taxon>Ecdysozoa</taxon>
        <taxon>Arthropoda</taxon>
        <taxon>Chelicerata</taxon>
        <taxon>Arachnida</taxon>
        <taxon>Araneae</taxon>
        <taxon>Araneomorphae</taxon>
        <taxon>Entelegynae</taxon>
        <taxon>Araneoidea</taxon>
        <taxon>Araneidae</taxon>
        <taxon>Caerostris</taxon>
    </lineage>
</organism>
<comment type="caution">
    <text evidence="2">The sequence shown here is derived from an EMBL/GenBank/DDBJ whole genome shotgun (WGS) entry which is preliminary data.</text>
</comment>
<dbReference type="Proteomes" id="UP001054837">
    <property type="component" value="Unassembled WGS sequence"/>
</dbReference>
<feature type="coiled-coil region" evidence="1">
    <location>
        <begin position="39"/>
        <end position="66"/>
    </location>
</feature>
<evidence type="ECO:0000256" key="1">
    <source>
        <dbReference type="SAM" id="Coils"/>
    </source>
</evidence>
<dbReference type="EMBL" id="BPLQ01014202">
    <property type="protein sequence ID" value="GIY78154.1"/>
    <property type="molecule type" value="Genomic_DNA"/>
</dbReference>
<proteinExistence type="predicted"/>
<sequence>MNCEEGLEFSVDQATGLLKGQDGEPYYSVKADIPEGMCVSKEERQAKEICQNITDLEYEIAALEAHLQYNSTIKSNQDKFLKNPNNYPHYGQLCAEIQFIQKSLEDRRAKLINISDDGFKTPGKKQFAKATEKHYPFRIPVNNKFANIEEETTSNTQAKETDDYSPNKPPPIMLALTANYTHALQEIHRKFPKTENKLTKGYIKIFPDTEDSYRKIITYVINAKYEYYIRRPRNERPLKIVVKGLPIDTNIDEIKHQFEDLKFSLNKIAQLKIFKIKEPLLIFLVELNRTLNVK</sequence>
<name>A0AAV4W8M4_9ARAC</name>
<dbReference type="AlphaFoldDB" id="A0AAV4W8M4"/>
<keyword evidence="3" id="KW-1185">Reference proteome</keyword>
<reference evidence="2 3" key="1">
    <citation type="submission" date="2021-06" db="EMBL/GenBank/DDBJ databases">
        <title>Caerostris darwini draft genome.</title>
        <authorList>
            <person name="Kono N."/>
            <person name="Arakawa K."/>
        </authorList>
    </citation>
    <scope>NUCLEOTIDE SEQUENCE [LARGE SCALE GENOMIC DNA]</scope>
</reference>
<accession>A0AAV4W8M4</accession>